<protein>
    <submittedName>
        <fullName evidence="5 6">Transcriptional regulator</fullName>
    </submittedName>
</protein>
<accession>A0A2P8C854</accession>
<dbReference type="Gene3D" id="1.10.10.10">
    <property type="entry name" value="Winged helix-like DNA-binding domain superfamily/Winged helix DNA-binding domain"/>
    <property type="match status" value="1"/>
</dbReference>
<dbReference type="Proteomes" id="UP000396862">
    <property type="component" value="Unassembled WGS sequence"/>
</dbReference>
<organism evidence="6 7">
    <name type="scientific">Prolixibacter denitrificans</name>
    <dbReference type="NCBI Taxonomy" id="1541063"/>
    <lineage>
        <taxon>Bacteria</taxon>
        <taxon>Pseudomonadati</taxon>
        <taxon>Bacteroidota</taxon>
        <taxon>Bacteroidia</taxon>
        <taxon>Marinilabiliales</taxon>
        <taxon>Prolixibacteraceae</taxon>
        <taxon>Prolixibacter</taxon>
    </lineage>
</organism>
<keyword evidence="8" id="KW-1185">Reference proteome</keyword>
<evidence type="ECO:0000259" key="4">
    <source>
        <dbReference type="PROSITE" id="PS51118"/>
    </source>
</evidence>
<reference evidence="5 8" key="2">
    <citation type="submission" date="2019-10" db="EMBL/GenBank/DDBJ databases">
        <title>Prolixibacter strains distinguished by the presence of nitrate reductase genes were adept at nitrate-dependent anaerobic corrosion of metallic iron and carbon steel.</title>
        <authorList>
            <person name="Iino T."/>
            <person name="Shono N."/>
            <person name="Ito K."/>
            <person name="Nakamura R."/>
            <person name="Sueoka K."/>
            <person name="Harayama S."/>
            <person name="Ohkuma M."/>
        </authorList>
    </citation>
    <scope>NUCLEOTIDE SEQUENCE [LARGE SCALE GENOMIC DNA]</scope>
    <source>
        <strain evidence="5 8">MIC1-1</strain>
    </source>
</reference>
<evidence type="ECO:0000313" key="6">
    <source>
        <dbReference type="EMBL" id="PSK81149.1"/>
    </source>
</evidence>
<evidence type="ECO:0000256" key="1">
    <source>
        <dbReference type="ARBA" id="ARBA00023015"/>
    </source>
</evidence>
<evidence type="ECO:0000256" key="3">
    <source>
        <dbReference type="ARBA" id="ARBA00023163"/>
    </source>
</evidence>
<name>A0A2P8C854_9BACT</name>
<keyword evidence="1" id="KW-0805">Transcription regulation</keyword>
<sequence length="116" mass="13561">MRELDINFPTCPVRNILSRMSDKWSLLVLRALQKGGVMRYKDLRNAIPDISQKMLSSTLKRLEEDCLINREMHKEIPPRVEYSLTETGKELMPALVMMIEWAREHFDVITGQQSMP</sequence>
<keyword evidence="3" id="KW-0804">Transcription</keyword>
<dbReference type="Pfam" id="PF01638">
    <property type="entry name" value="HxlR"/>
    <property type="match status" value="1"/>
</dbReference>
<keyword evidence="2 6" id="KW-0238">DNA-binding</keyword>
<evidence type="ECO:0000313" key="8">
    <source>
        <dbReference type="Proteomes" id="UP000396862"/>
    </source>
</evidence>
<gene>
    <name evidence="6" type="ORF">CLV93_111126</name>
    <name evidence="5" type="ORF">JCM18694_25110</name>
</gene>
<dbReference type="GO" id="GO:0003677">
    <property type="term" value="F:DNA binding"/>
    <property type="evidence" value="ECO:0007669"/>
    <property type="project" value="UniProtKB-KW"/>
</dbReference>
<dbReference type="RefSeq" id="WP_106543459.1">
    <property type="nucleotide sequence ID" value="NZ_BLAU01000001.1"/>
</dbReference>
<dbReference type="PROSITE" id="PS51118">
    <property type="entry name" value="HTH_HXLR"/>
    <property type="match status" value="1"/>
</dbReference>
<dbReference type="EMBL" id="BLAU01000001">
    <property type="protein sequence ID" value="GET22265.1"/>
    <property type="molecule type" value="Genomic_DNA"/>
</dbReference>
<evidence type="ECO:0000313" key="5">
    <source>
        <dbReference type="EMBL" id="GET22265.1"/>
    </source>
</evidence>
<dbReference type="SUPFAM" id="SSF46785">
    <property type="entry name" value="Winged helix' DNA-binding domain"/>
    <property type="match status" value="1"/>
</dbReference>
<dbReference type="PANTHER" id="PTHR33204:SF39">
    <property type="entry name" value="TRANSCRIPTIONAL REGULATORY PROTEIN"/>
    <property type="match status" value="1"/>
</dbReference>
<dbReference type="InterPro" id="IPR002577">
    <property type="entry name" value="HTH_HxlR"/>
</dbReference>
<dbReference type="Proteomes" id="UP000240621">
    <property type="component" value="Unassembled WGS sequence"/>
</dbReference>
<feature type="domain" description="HTH hxlR-type" evidence="4">
    <location>
        <begin position="11"/>
        <end position="110"/>
    </location>
</feature>
<dbReference type="InterPro" id="IPR036388">
    <property type="entry name" value="WH-like_DNA-bd_sf"/>
</dbReference>
<reference evidence="6 7" key="1">
    <citation type="submission" date="2018-03" db="EMBL/GenBank/DDBJ databases">
        <title>Genomic Encyclopedia of Archaeal and Bacterial Type Strains, Phase II (KMG-II): from individual species to whole genera.</title>
        <authorList>
            <person name="Goeker M."/>
        </authorList>
    </citation>
    <scope>NUCLEOTIDE SEQUENCE [LARGE SCALE GENOMIC DNA]</scope>
    <source>
        <strain evidence="6 7">DSM 27267</strain>
    </source>
</reference>
<dbReference type="AlphaFoldDB" id="A0A2P8C854"/>
<dbReference type="OrthoDB" id="8231503at2"/>
<dbReference type="PANTHER" id="PTHR33204">
    <property type="entry name" value="TRANSCRIPTIONAL REGULATOR, MARR FAMILY"/>
    <property type="match status" value="1"/>
</dbReference>
<proteinExistence type="predicted"/>
<dbReference type="InterPro" id="IPR036390">
    <property type="entry name" value="WH_DNA-bd_sf"/>
</dbReference>
<comment type="caution">
    <text evidence="6">The sequence shown here is derived from an EMBL/GenBank/DDBJ whole genome shotgun (WGS) entry which is preliminary data.</text>
</comment>
<evidence type="ECO:0000313" key="7">
    <source>
        <dbReference type="Proteomes" id="UP000240621"/>
    </source>
</evidence>
<evidence type="ECO:0000256" key="2">
    <source>
        <dbReference type="ARBA" id="ARBA00023125"/>
    </source>
</evidence>
<dbReference type="EMBL" id="PYGC01000011">
    <property type="protein sequence ID" value="PSK81149.1"/>
    <property type="molecule type" value="Genomic_DNA"/>
</dbReference>